<dbReference type="InterPro" id="IPR003123">
    <property type="entry name" value="VPS9"/>
</dbReference>
<organism evidence="2 3">
    <name type="scientific">Tritrichomonas foetus</name>
    <dbReference type="NCBI Taxonomy" id="1144522"/>
    <lineage>
        <taxon>Eukaryota</taxon>
        <taxon>Metamonada</taxon>
        <taxon>Parabasalia</taxon>
        <taxon>Tritrichomonadida</taxon>
        <taxon>Tritrichomonadidae</taxon>
        <taxon>Tritrichomonas</taxon>
    </lineage>
</organism>
<comment type="caution">
    <text evidence="2">The sequence shown here is derived from an EMBL/GenBank/DDBJ whole genome shotgun (WGS) entry which is preliminary data.</text>
</comment>
<keyword evidence="3" id="KW-1185">Reference proteome</keyword>
<feature type="domain" description="VPS9" evidence="1">
    <location>
        <begin position="304"/>
        <end position="468"/>
    </location>
</feature>
<dbReference type="InterPro" id="IPR037191">
    <property type="entry name" value="VPS9_dom_sf"/>
</dbReference>
<evidence type="ECO:0000259" key="1">
    <source>
        <dbReference type="PROSITE" id="PS51205"/>
    </source>
</evidence>
<protein>
    <recommendedName>
        <fullName evidence="1">VPS9 domain-containing protein</fullName>
    </recommendedName>
</protein>
<dbReference type="PROSITE" id="PS51205">
    <property type="entry name" value="VPS9"/>
    <property type="match status" value="1"/>
</dbReference>
<reference evidence="2" key="1">
    <citation type="submission" date="2016-10" db="EMBL/GenBank/DDBJ databases">
        <authorList>
            <person name="Benchimol M."/>
            <person name="Almeida L.G."/>
            <person name="Vasconcelos A.T."/>
            <person name="Perreira-Neves A."/>
            <person name="Rosa I.A."/>
            <person name="Tasca T."/>
            <person name="Bogo M.R."/>
            <person name="de Souza W."/>
        </authorList>
    </citation>
    <scope>NUCLEOTIDE SEQUENCE [LARGE SCALE GENOMIC DNA]</scope>
    <source>
        <strain evidence="2">K</strain>
    </source>
</reference>
<dbReference type="EMBL" id="MLAK01000546">
    <property type="protein sequence ID" value="OHT13200.1"/>
    <property type="molecule type" value="Genomic_DNA"/>
</dbReference>
<proteinExistence type="predicted"/>
<dbReference type="GeneID" id="94833880"/>
<evidence type="ECO:0000313" key="2">
    <source>
        <dbReference type="EMBL" id="OHT13200.1"/>
    </source>
</evidence>
<dbReference type="VEuPathDB" id="TrichDB:TRFO_16762"/>
<dbReference type="RefSeq" id="XP_068366336.1">
    <property type="nucleotide sequence ID" value="XM_068499176.1"/>
</dbReference>
<dbReference type="Gene3D" id="1.20.1050.80">
    <property type="entry name" value="VPS9 domain"/>
    <property type="match status" value="1"/>
</dbReference>
<evidence type="ECO:0000313" key="3">
    <source>
        <dbReference type="Proteomes" id="UP000179807"/>
    </source>
</evidence>
<accession>A0A1J4KQK8</accession>
<sequence length="469" mass="54618">MIDEEIRLSEWLLAHENLVQYLEPLRLENNQSFGIVTKFRNKREAVHNRIINILTQHLQTVRTKKNKLISKIITFSDNTKLQIATPIYSKQSQNMSLHKLSYISTILMELNLQLYSKKLAILNIHQSDAENLINFFSSSNLIPKNVIFRLYENFLNNIKPNDKDVKILKFKAISVHNYLTRLKDEISKYPKPIWLADFPIFFSGLLSSAMDQLDQQLSYVQPLESEVSLSRYIYSIGGEMKEKIEKTAHLATIEDPQTFVISVIKASLSLVPDISKKSPYEQSLGLMFFYRIIFDRVYELYHKVLYNEQLNNSSKMFQISKIPLKKFHIPIQYDEKDGELSIREFFIKMHFFHESSHFLDETLFVTNPVDAIYFVHRSLLMIHKAALLIQVDGEATVDDVNRLLSFDDLFSLLVGVLLASDIPNFFQFADYIQKFIPDQCLSNSFEYAQSAIKALILYLTNFDVDNFGE</sequence>
<dbReference type="OrthoDB" id="10585913at2759"/>
<name>A0A1J4KQK8_9EUKA</name>
<gene>
    <name evidence="2" type="ORF">TRFO_16762</name>
</gene>
<dbReference type="Proteomes" id="UP000179807">
    <property type="component" value="Unassembled WGS sequence"/>
</dbReference>
<dbReference type="AlphaFoldDB" id="A0A1J4KQK8"/>
<dbReference type="SUPFAM" id="SSF109993">
    <property type="entry name" value="VPS9 domain"/>
    <property type="match status" value="1"/>
</dbReference>